<dbReference type="InterPro" id="IPR001647">
    <property type="entry name" value="HTH_TetR"/>
</dbReference>
<dbReference type="Pfam" id="PF00440">
    <property type="entry name" value="TetR_N"/>
    <property type="match status" value="1"/>
</dbReference>
<organism evidence="6 7">
    <name type="scientific">Fibrivirga algicola</name>
    <dbReference type="NCBI Taxonomy" id="2950420"/>
    <lineage>
        <taxon>Bacteria</taxon>
        <taxon>Pseudomonadati</taxon>
        <taxon>Bacteroidota</taxon>
        <taxon>Cytophagia</taxon>
        <taxon>Cytophagales</taxon>
        <taxon>Spirosomataceae</taxon>
        <taxon>Fibrivirga</taxon>
    </lineage>
</organism>
<evidence type="ECO:0000259" key="5">
    <source>
        <dbReference type="PROSITE" id="PS50977"/>
    </source>
</evidence>
<keyword evidence="2 4" id="KW-0238">DNA-binding</keyword>
<feature type="DNA-binding region" description="H-T-H motif" evidence="4">
    <location>
        <begin position="29"/>
        <end position="48"/>
    </location>
</feature>
<evidence type="ECO:0000256" key="1">
    <source>
        <dbReference type="ARBA" id="ARBA00023015"/>
    </source>
</evidence>
<proteinExistence type="predicted"/>
<dbReference type="PANTHER" id="PTHR47506">
    <property type="entry name" value="TRANSCRIPTIONAL REGULATORY PROTEIN"/>
    <property type="match status" value="1"/>
</dbReference>
<protein>
    <submittedName>
        <fullName evidence="6">TetR/AcrR family transcriptional regulator</fullName>
    </submittedName>
</protein>
<feature type="domain" description="HTH tetR-type" evidence="5">
    <location>
        <begin position="6"/>
        <end position="66"/>
    </location>
</feature>
<dbReference type="InterPro" id="IPR036271">
    <property type="entry name" value="Tet_transcr_reg_TetR-rel_C_sf"/>
</dbReference>
<dbReference type="Gene3D" id="1.10.10.60">
    <property type="entry name" value="Homeodomain-like"/>
    <property type="match status" value="1"/>
</dbReference>
<dbReference type="EMBL" id="WAEL01000001">
    <property type="protein sequence ID" value="NID08853.1"/>
    <property type="molecule type" value="Genomic_DNA"/>
</dbReference>
<dbReference type="SUPFAM" id="SSF46689">
    <property type="entry name" value="Homeodomain-like"/>
    <property type="match status" value="1"/>
</dbReference>
<dbReference type="PROSITE" id="PS50977">
    <property type="entry name" value="HTH_TETR_2"/>
    <property type="match status" value="1"/>
</dbReference>
<keyword evidence="3" id="KW-0804">Transcription</keyword>
<dbReference type="InterPro" id="IPR011075">
    <property type="entry name" value="TetR_C"/>
</dbReference>
<dbReference type="RefSeq" id="WP_085410273.1">
    <property type="nucleotide sequence ID" value="NZ_WAEL01000001.1"/>
</dbReference>
<dbReference type="Pfam" id="PF16925">
    <property type="entry name" value="TetR_C_13"/>
    <property type="match status" value="1"/>
</dbReference>
<dbReference type="SUPFAM" id="SSF48498">
    <property type="entry name" value="Tetracyclin repressor-like, C-terminal domain"/>
    <property type="match status" value="1"/>
</dbReference>
<dbReference type="Gene3D" id="1.10.357.10">
    <property type="entry name" value="Tetracycline Repressor, domain 2"/>
    <property type="match status" value="1"/>
</dbReference>
<dbReference type="InterPro" id="IPR009057">
    <property type="entry name" value="Homeodomain-like_sf"/>
</dbReference>
<evidence type="ECO:0000256" key="3">
    <source>
        <dbReference type="ARBA" id="ARBA00023163"/>
    </source>
</evidence>
<evidence type="ECO:0000313" key="6">
    <source>
        <dbReference type="EMBL" id="NID08853.1"/>
    </source>
</evidence>
<sequence>MARPKAFAEQDALHAAMETFWRKGYHHTSMQDLVDSMGINRASLYDTFTDKHTLYLNALERYRDLNCADMAEATAGATTARAKIRAIFDKAIAETLDDQEHKGCFMTNATLEMLPHYADVQAIVADNFVQLDATFRQILSAGIADGELNADLAPDRLVPFLMSQLSGIRVLGKAIPNGTMLNQVVELALSVLH</sequence>
<dbReference type="Proteomes" id="UP000606008">
    <property type="component" value="Unassembled WGS sequence"/>
</dbReference>
<reference evidence="6" key="1">
    <citation type="submission" date="2024-05" db="EMBL/GenBank/DDBJ databases">
        <authorList>
            <person name="Jung D.-H."/>
        </authorList>
    </citation>
    <scope>NUCLEOTIDE SEQUENCE</scope>
    <source>
        <strain evidence="6">JA-25</strain>
    </source>
</reference>
<keyword evidence="1" id="KW-0805">Transcription regulation</keyword>
<evidence type="ECO:0000313" key="7">
    <source>
        <dbReference type="Proteomes" id="UP000606008"/>
    </source>
</evidence>
<gene>
    <name evidence="6" type="ORF">F7231_01590</name>
</gene>
<comment type="caution">
    <text evidence="6">The sequence shown here is derived from an EMBL/GenBank/DDBJ whole genome shotgun (WGS) entry which is preliminary data.</text>
</comment>
<dbReference type="PANTHER" id="PTHR47506:SF10">
    <property type="entry name" value="TRANSCRIPTIONAL REGULATORY PROTEIN"/>
    <property type="match status" value="1"/>
</dbReference>
<keyword evidence="7" id="KW-1185">Reference proteome</keyword>
<evidence type="ECO:0000256" key="4">
    <source>
        <dbReference type="PROSITE-ProRule" id="PRU00335"/>
    </source>
</evidence>
<name>A0ABX0QDQ2_9BACT</name>
<evidence type="ECO:0000256" key="2">
    <source>
        <dbReference type="ARBA" id="ARBA00023125"/>
    </source>
</evidence>
<accession>A0ABX0QDQ2</accession>